<dbReference type="PANTHER" id="PTHR44147">
    <property type="entry name" value="DEHYDROGENASE/REDUCTASE SDR FAMILY MEMBER 1"/>
    <property type="match status" value="1"/>
</dbReference>
<dbReference type="AlphaFoldDB" id="A0A5N5W1F7"/>
<comment type="caution">
    <text evidence="1">The sequence shown here is derived from an EMBL/GenBank/DDBJ whole genome shotgun (WGS) entry which is preliminary data.</text>
</comment>
<dbReference type="OrthoDB" id="63584at2"/>
<organism evidence="1 2">
    <name type="scientific">Streptomyces mobaraensis</name>
    <name type="common">Streptoverticillium mobaraense</name>
    <dbReference type="NCBI Taxonomy" id="35621"/>
    <lineage>
        <taxon>Bacteria</taxon>
        <taxon>Bacillati</taxon>
        <taxon>Actinomycetota</taxon>
        <taxon>Actinomycetes</taxon>
        <taxon>Kitasatosporales</taxon>
        <taxon>Streptomycetaceae</taxon>
        <taxon>Streptomyces</taxon>
    </lineage>
</organism>
<keyword evidence="2" id="KW-1185">Reference proteome</keyword>
<dbReference type="PANTHER" id="PTHR44147:SF2">
    <property type="entry name" value="DEHYDROGENASE_REDUCTASE SDR FAMILY MEMBER 1"/>
    <property type="match status" value="1"/>
</dbReference>
<dbReference type="Gene3D" id="3.40.50.720">
    <property type="entry name" value="NAD(P)-binding Rossmann-like Domain"/>
    <property type="match status" value="1"/>
</dbReference>
<dbReference type="SUPFAM" id="SSF51735">
    <property type="entry name" value="NAD(P)-binding Rossmann-fold domains"/>
    <property type="match status" value="1"/>
</dbReference>
<evidence type="ECO:0000313" key="1">
    <source>
        <dbReference type="EMBL" id="KAB7834680.1"/>
    </source>
</evidence>
<evidence type="ECO:0000313" key="2">
    <source>
        <dbReference type="Proteomes" id="UP000327000"/>
    </source>
</evidence>
<proteinExistence type="predicted"/>
<name>A0A5N5W1F7_STRMB</name>
<dbReference type="InterPro" id="IPR036291">
    <property type="entry name" value="NAD(P)-bd_dom_sf"/>
</dbReference>
<reference evidence="1 2" key="1">
    <citation type="journal article" date="2019" name="Microb. Cell Fact.">
        <title>Exploring novel herbicidin analogues by transcriptional regulator overexpression and MS/MS molecular networking.</title>
        <authorList>
            <person name="Shi Y."/>
            <person name="Gu R."/>
            <person name="Li Y."/>
            <person name="Wang X."/>
            <person name="Ren W."/>
            <person name="Li X."/>
            <person name="Wang L."/>
            <person name="Xie Y."/>
            <person name="Hong B."/>
        </authorList>
    </citation>
    <scope>NUCLEOTIDE SEQUENCE [LARGE SCALE GENOMIC DNA]</scope>
    <source>
        <strain evidence="1 2">US-43</strain>
    </source>
</reference>
<dbReference type="InterPro" id="IPR002347">
    <property type="entry name" value="SDR_fam"/>
</dbReference>
<protein>
    <submittedName>
        <fullName evidence="1">SDR family NAD(P)-dependent oxidoreductase</fullName>
    </submittedName>
</protein>
<dbReference type="EMBL" id="VOKX01000113">
    <property type="protein sequence ID" value="KAB7834680.1"/>
    <property type="molecule type" value="Genomic_DNA"/>
</dbReference>
<dbReference type="Proteomes" id="UP000327000">
    <property type="component" value="Unassembled WGS sequence"/>
</dbReference>
<accession>A0A5N5W1F7</accession>
<sequence length="313" mass="33172">MTEATGASGTTEDWTPPDLSGKVAVVTGASRGVGRGIALALGDAGATVYVTGRSTRGGARTEGLPGTVDDTADEVTARGGKGVALRCDHGTAADNEALADRIRADHGRLDLLVNNAWGGYERSADVRFDAPFWDQPMWRYELFEASLRGQYDVTRRLVPLMFEQDRGLVVGISFTDGDIYLGQVGYDVFKSAADRMCRGMAADLRKRGVAALSLHPGFVRTERVAAAWELMGSGPAAVVHSPEYVGRAVAALLADPAVGEKSGQVLSTGDLAVEYGFADVDGRRPPAFRLEGRMSLATRMHRLTKAVDGAGRG</sequence>
<dbReference type="Pfam" id="PF00106">
    <property type="entry name" value="adh_short"/>
    <property type="match status" value="1"/>
</dbReference>
<dbReference type="RefSeq" id="WP_004946058.1">
    <property type="nucleotide sequence ID" value="NZ_JBEOXQ010000157.1"/>
</dbReference>
<dbReference type="PRINTS" id="PR00081">
    <property type="entry name" value="GDHRDH"/>
</dbReference>
<gene>
    <name evidence="1" type="ORF">FRZ00_29140</name>
</gene>